<dbReference type="InterPro" id="IPR000210">
    <property type="entry name" value="BTB/POZ_dom"/>
</dbReference>
<sequence length="227" mass="25941">MSEKRLPDAAVKGGNKTFFSLDELITVTVGKEQTKHMIHESILRQCPFFDKCLSSGMREEHEKSINLPDDDPTAIEVIIEWLYAKTIDRLQCGNHYIVAYVAADKYCMRELQNSIIDKLCSTPYGDVTPSFVSSVWNGTAEGSKLRELTLDFLHYCIVTRPELYKPSDGRYYKELQELMHDGDVAYVLMWRLADQRELDLEHPLLKKGCVYHVHEDGSACENGLETA</sequence>
<dbReference type="PANTHER" id="PTHR47843">
    <property type="entry name" value="BTB DOMAIN-CONTAINING PROTEIN-RELATED"/>
    <property type="match status" value="1"/>
</dbReference>
<organism evidence="2 3">
    <name type="scientific">Cladophialophora chaetospira</name>
    <dbReference type="NCBI Taxonomy" id="386627"/>
    <lineage>
        <taxon>Eukaryota</taxon>
        <taxon>Fungi</taxon>
        <taxon>Dikarya</taxon>
        <taxon>Ascomycota</taxon>
        <taxon>Pezizomycotina</taxon>
        <taxon>Eurotiomycetes</taxon>
        <taxon>Chaetothyriomycetidae</taxon>
        <taxon>Chaetothyriales</taxon>
        <taxon>Herpotrichiellaceae</taxon>
        <taxon>Cladophialophora</taxon>
    </lineage>
</organism>
<evidence type="ECO:0000313" key="2">
    <source>
        <dbReference type="EMBL" id="KAJ9603702.1"/>
    </source>
</evidence>
<feature type="domain" description="BTB" evidence="1">
    <location>
        <begin position="21"/>
        <end position="91"/>
    </location>
</feature>
<protein>
    <recommendedName>
        <fullName evidence="1">BTB domain-containing protein</fullName>
    </recommendedName>
</protein>
<dbReference type="EMBL" id="JAPDRK010000021">
    <property type="protein sequence ID" value="KAJ9603702.1"/>
    <property type="molecule type" value="Genomic_DNA"/>
</dbReference>
<accession>A0AA38WYW2</accession>
<dbReference type="CDD" id="cd18186">
    <property type="entry name" value="BTB_POZ_ZBTB_KLHL-like"/>
    <property type="match status" value="1"/>
</dbReference>
<dbReference type="PROSITE" id="PS50097">
    <property type="entry name" value="BTB"/>
    <property type="match status" value="1"/>
</dbReference>
<dbReference type="SMART" id="SM00225">
    <property type="entry name" value="BTB"/>
    <property type="match status" value="1"/>
</dbReference>
<dbReference type="AlphaFoldDB" id="A0AA38WYW2"/>
<proteinExistence type="predicted"/>
<reference evidence="2" key="1">
    <citation type="submission" date="2022-10" db="EMBL/GenBank/DDBJ databases">
        <title>Culturing micro-colonial fungi from biological soil crusts in the Mojave desert and describing Neophaeococcomyces mojavensis, and introducing the new genera and species Taxawa tesnikishii.</title>
        <authorList>
            <person name="Kurbessoian T."/>
            <person name="Stajich J.E."/>
        </authorList>
    </citation>
    <scope>NUCLEOTIDE SEQUENCE</scope>
    <source>
        <strain evidence="2">TK_41</strain>
    </source>
</reference>
<gene>
    <name evidence="2" type="ORF">H2200_011888</name>
</gene>
<evidence type="ECO:0000313" key="3">
    <source>
        <dbReference type="Proteomes" id="UP001172673"/>
    </source>
</evidence>
<name>A0AA38WYW2_9EURO</name>
<comment type="caution">
    <text evidence="2">The sequence shown here is derived from an EMBL/GenBank/DDBJ whole genome shotgun (WGS) entry which is preliminary data.</text>
</comment>
<dbReference type="SUPFAM" id="SSF54695">
    <property type="entry name" value="POZ domain"/>
    <property type="match status" value="1"/>
</dbReference>
<dbReference type="InterPro" id="IPR011333">
    <property type="entry name" value="SKP1/BTB/POZ_sf"/>
</dbReference>
<keyword evidence="3" id="KW-1185">Reference proteome</keyword>
<dbReference type="Pfam" id="PF00651">
    <property type="entry name" value="BTB"/>
    <property type="match status" value="1"/>
</dbReference>
<evidence type="ECO:0000259" key="1">
    <source>
        <dbReference type="PROSITE" id="PS50097"/>
    </source>
</evidence>
<dbReference type="Gene3D" id="3.30.710.10">
    <property type="entry name" value="Potassium Channel Kv1.1, Chain A"/>
    <property type="match status" value="1"/>
</dbReference>
<dbReference type="Proteomes" id="UP001172673">
    <property type="component" value="Unassembled WGS sequence"/>
</dbReference>